<evidence type="ECO:0000313" key="2">
    <source>
        <dbReference type="Proteomes" id="UP000516052"/>
    </source>
</evidence>
<protein>
    <submittedName>
        <fullName evidence="1">Uncharacterized protein</fullName>
    </submittedName>
</protein>
<reference evidence="1 2" key="1">
    <citation type="submission" date="2020-08" db="EMBL/GenBank/DDBJ databases">
        <title>A novel species.</title>
        <authorList>
            <person name="Gao J."/>
        </authorList>
    </citation>
    <scope>NUCLEOTIDE SEQUENCE [LARGE SCALE GENOMIC DNA]</scope>
    <source>
        <strain evidence="1 2">CRXT-G-22</strain>
    </source>
</reference>
<dbReference type="EMBL" id="CP060828">
    <property type="protein sequence ID" value="QNP73021.1"/>
    <property type="molecule type" value="Genomic_DNA"/>
</dbReference>
<dbReference type="KEGG" id="sroi:IAG44_28710"/>
<sequence length="157" mass="17974">MNFAELLARMGEFPHLRFTGNAKRTRELDAQCIGNWVAVAWDALCALEEYAASRTSCDFRRWCENLPDSCQHPFPSGKVTMRESETVANHHDWRRQRTFPVPESITPTARLFMQSHLRIGSGNTVSPRLYFHDDTANSGLVYVGYIGAHLDNTHTYR</sequence>
<keyword evidence="2" id="KW-1185">Reference proteome</keyword>
<dbReference type="AlphaFoldDB" id="A0A7H0IJQ5"/>
<dbReference type="RefSeq" id="WP_187749965.1">
    <property type="nucleotide sequence ID" value="NZ_CP060828.1"/>
</dbReference>
<evidence type="ECO:0000313" key="1">
    <source>
        <dbReference type="EMBL" id="QNP73021.1"/>
    </source>
</evidence>
<accession>A0A7H0IJQ5</accession>
<gene>
    <name evidence="1" type="ORF">IAG44_28710</name>
</gene>
<dbReference type="Proteomes" id="UP000516052">
    <property type="component" value="Chromosome"/>
</dbReference>
<organism evidence="1 2">
    <name type="scientific">Streptomyces roseirectus</name>
    <dbReference type="NCBI Taxonomy" id="2768066"/>
    <lineage>
        <taxon>Bacteria</taxon>
        <taxon>Bacillati</taxon>
        <taxon>Actinomycetota</taxon>
        <taxon>Actinomycetes</taxon>
        <taxon>Kitasatosporales</taxon>
        <taxon>Streptomycetaceae</taxon>
        <taxon>Streptomyces</taxon>
    </lineage>
</organism>
<proteinExistence type="predicted"/>
<name>A0A7H0IJQ5_9ACTN</name>